<comment type="cofactor">
    <cofactor evidence="1">
        <name>FAD</name>
        <dbReference type="ChEBI" id="CHEBI:57692"/>
    </cofactor>
</comment>
<dbReference type="PRINTS" id="PR00411">
    <property type="entry name" value="PNDRDTASEI"/>
</dbReference>
<dbReference type="EMBL" id="QUMX01000019">
    <property type="protein sequence ID" value="REG45793.1"/>
    <property type="molecule type" value="Genomic_DNA"/>
</dbReference>
<dbReference type="InterPro" id="IPR015939">
    <property type="entry name" value="Fum_Rdtase/Succ_DH_flav-like_C"/>
</dbReference>
<name>A0AAQ0KL81_PARVE</name>
<dbReference type="Gene3D" id="3.50.50.60">
    <property type="entry name" value="FAD/NAD(P)-binding domain"/>
    <property type="match status" value="1"/>
</dbReference>
<gene>
    <name evidence="13" type="ORF">ATH84_101961</name>
</gene>
<dbReference type="SUPFAM" id="SSF46977">
    <property type="entry name" value="Succinate dehydrogenase/fumarate reductase flavoprotein C-terminal domain"/>
    <property type="match status" value="1"/>
</dbReference>
<evidence type="ECO:0000256" key="7">
    <source>
        <dbReference type="ARBA" id="ARBA00022827"/>
    </source>
</evidence>
<comment type="caution">
    <text evidence="13">The sequence shown here is derived from an EMBL/GenBank/DDBJ whole genome shotgun (WGS) entry which is preliminary data.</text>
</comment>
<dbReference type="GO" id="GO:0034628">
    <property type="term" value="P:'de novo' NAD+ biosynthetic process from L-aspartate"/>
    <property type="evidence" value="ECO:0007669"/>
    <property type="project" value="TreeGrafter"/>
</dbReference>
<keyword evidence="14" id="KW-1185">Reference proteome</keyword>
<evidence type="ECO:0000313" key="14">
    <source>
        <dbReference type="Proteomes" id="UP000256794"/>
    </source>
</evidence>
<reference evidence="13 14" key="1">
    <citation type="submission" date="2018-08" db="EMBL/GenBank/DDBJ databases">
        <title>Genomic Encyclopedia of Archaeal and Bacterial Type Strains, Phase II (KMG-II): from individual species to whole genera.</title>
        <authorList>
            <person name="Goeker M."/>
        </authorList>
    </citation>
    <scope>NUCLEOTIDE SEQUENCE [LARGE SCALE GENOMIC DNA]</scope>
    <source>
        <strain evidence="13 14">DSM 582</strain>
    </source>
</reference>
<dbReference type="InterPro" id="IPR036188">
    <property type="entry name" value="FAD/NAD-bd_sf"/>
</dbReference>
<dbReference type="InterPro" id="IPR005288">
    <property type="entry name" value="NadB"/>
</dbReference>
<dbReference type="Proteomes" id="UP000256794">
    <property type="component" value="Unassembled WGS sequence"/>
</dbReference>
<dbReference type="SUPFAM" id="SSF56425">
    <property type="entry name" value="Succinate dehydrogenase/fumarate reductase flavoprotein, catalytic domain"/>
    <property type="match status" value="1"/>
</dbReference>
<dbReference type="PANTHER" id="PTHR42716">
    <property type="entry name" value="L-ASPARTATE OXIDASE"/>
    <property type="match status" value="1"/>
</dbReference>
<evidence type="ECO:0000256" key="5">
    <source>
        <dbReference type="ARBA" id="ARBA00022630"/>
    </source>
</evidence>
<organism evidence="13 14">
    <name type="scientific">Paracoccus versutus</name>
    <name type="common">Thiobacillus versutus</name>
    <dbReference type="NCBI Taxonomy" id="34007"/>
    <lineage>
        <taxon>Bacteria</taxon>
        <taxon>Pseudomonadati</taxon>
        <taxon>Pseudomonadota</taxon>
        <taxon>Alphaproteobacteria</taxon>
        <taxon>Rhodobacterales</taxon>
        <taxon>Paracoccaceae</taxon>
        <taxon>Paracoccus</taxon>
    </lineage>
</organism>
<dbReference type="Gene3D" id="3.90.700.10">
    <property type="entry name" value="Succinate dehydrogenase/fumarate reductase flavoprotein, catalytic domain"/>
    <property type="match status" value="1"/>
</dbReference>
<dbReference type="Pfam" id="PF00890">
    <property type="entry name" value="FAD_binding_2"/>
    <property type="match status" value="1"/>
</dbReference>
<evidence type="ECO:0000313" key="13">
    <source>
        <dbReference type="EMBL" id="REG45793.1"/>
    </source>
</evidence>
<dbReference type="AlphaFoldDB" id="A0AAQ0KL81"/>
<keyword evidence="6" id="KW-0662">Pyridine nucleotide biosynthesis</keyword>
<dbReference type="SUPFAM" id="SSF51905">
    <property type="entry name" value="FAD/NAD(P)-binding domain"/>
    <property type="match status" value="1"/>
</dbReference>
<dbReference type="GO" id="GO:0008734">
    <property type="term" value="F:L-aspartate oxidase activity"/>
    <property type="evidence" value="ECO:0007669"/>
    <property type="project" value="UniProtKB-EC"/>
</dbReference>
<evidence type="ECO:0000256" key="4">
    <source>
        <dbReference type="ARBA" id="ARBA00012173"/>
    </source>
</evidence>
<dbReference type="InterPro" id="IPR037099">
    <property type="entry name" value="Fum_R/Succ_DH_flav-like_C_sf"/>
</dbReference>
<feature type="domain" description="Fumarate reductase/succinate dehydrogenase flavoprotein-like C-terminal" evidence="12">
    <location>
        <begin position="506"/>
        <end position="553"/>
    </location>
</feature>
<comment type="similarity">
    <text evidence="3">Belongs to the FAD-dependent oxidoreductase 2 family. NadB subfamily.</text>
</comment>
<evidence type="ECO:0000256" key="8">
    <source>
        <dbReference type="ARBA" id="ARBA00023002"/>
    </source>
</evidence>
<keyword evidence="5" id="KW-0285">Flavoprotein</keyword>
<dbReference type="RefSeq" id="WP_036753085.1">
    <property type="nucleotide sequence ID" value="NZ_CP035286.1"/>
</dbReference>
<comment type="catalytic activity">
    <reaction evidence="9">
        <text>L-aspartate + O2 = iminosuccinate + H2O2</text>
        <dbReference type="Rhea" id="RHEA:25876"/>
        <dbReference type="ChEBI" id="CHEBI:15379"/>
        <dbReference type="ChEBI" id="CHEBI:16240"/>
        <dbReference type="ChEBI" id="CHEBI:29991"/>
        <dbReference type="ChEBI" id="CHEBI:77875"/>
        <dbReference type="EC" id="1.4.3.16"/>
    </reaction>
    <physiologicalReaction direction="left-to-right" evidence="9">
        <dbReference type="Rhea" id="RHEA:25877"/>
    </physiologicalReaction>
</comment>
<sequence length="567" mass="59512">MVITEAARASADVVVVGSGLAGLLAAITARETGATVTLVAQGEIGKSANSWLASGGLAAVTGVDPEDTPELHLQDIRRTARGLAFDDIARTFVAEAGPAIRKLESLGVAFHQKDGDLALYPAPGHSRARSVRCEGGGAVGLMTTLIERAAEAGIRLVGHTTAIEVLKDAEEEAAGLLCHGPDGWLAIEAGAVLLACGGMGRIFPVTSNHDLADGSGYYLALKAGAVLTDLEFVQFTPTSLAWPPQVRGTSTGGGLMAQPGVKLLNARGERFMHRYDPERMEAATRDVLSRAIFREVSEGRGTEHGAVWVDISETDREAVAQVSGRFLRAIAKVGIDPYRERVEVAPDVHFAMGGVVADIDGRTAVPGLFAAGEITAGLHGATRLNSNGLTEAAVFGIRAGRSAADHARTAGPRPLRFDFPPRMVRCLIAEDPRRPNGRPRSDTIGIRLPGGAAAARDHAALKAEIRAILVEGAGIERTGTAVERALARHAALAPLVETALAGAGPVEGFSLDAMYVLSRLILQASGTRTESRGAHYRIDCPDQDSGWDRHIAFLAEPLAAQDEGRRP</sequence>
<accession>A0AAQ0KL81</accession>
<evidence type="ECO:0000259" key="12">
    <source>
        <dbReference type="Pfam" id="PF02910"/>
    </source>
</evidence>
<dbReference type="PIRSF" id="PIRSF000171">
    <property type="entry name" value="SDHA_APRA_LASPO"/>
    <property type="match status" value="1"/>
</dbReference>
<evidence type="ECO:0000256" key="2">
    <source>
        <dbReference type="ARBA" id="ARBA00004950"/>
    </source>
</evidence>
<evidence type="ECO:0000256" key="10">
    <source>
        <dbReference type="PIRSR" id="PIRSR000171-1"/>
    </source>
</evidence>
<evidence type="ECO:0000256" key="3">
    <source>
        <dbReference type="ARBA" id="ARBA00008562"/>
    </source>
</evidence>
<dbReference type="InterPro" id="IPR027477">
    <property type="entry name" value="Succ_DH/fumarate_Rdtase_cat_sf"/>
</dbReference>
<dbReference type="EC" id="1.4.3.16" evidence="4"/>
<dbReference type="PRINTS" id="PR00368">
    <property type="entry name" value="FADPNR"/>
</dbReference>
<protein>
    <recommendedName>
        <fullName evidence="4">L-aspartate oxidase</fullName>
        <ecNumber evidence="4">1.4.3.16</ecNumber>
    </recommendedName>
</protein>
<evidence type="ECO:0000256" key="9">
    <source>
        <dbReference type="ARBA" id="ARBA00048305"/>
    </source>
</evidence>
<dbReference type="InterPro" id="IPR003953">
    <property type="entry name" value="FAD-dep_OxRdtase_2_FAD-bd"/>
</dbReference>
<keyword evidence="7" id="KW-0274">FAD</keyword>
<evidence type="ECO:0000259" key="11">
    <source>
        <dbReference type="Pfam" id="PF00890"/>
    </source>
</evidence>
<evidence type="ECO:0000256" key="1">
    <source>
        <dbReference type="ARBA" id="ARBA00001974"/>
    </source>
</evidence>
<dbReference type="Pfam" id="PF02910">
    <property type="entry name" value="Succ_DH_flav_C"/>
    <property type="match status" value="1"/>
</dbReference>
<dbReference type="Gene3D" id="1.20.58.100">
    <property type="entry name" value="Fumarate reductase/succinate dehydrogenase flavoprotein-like, C-terminal domain"/>
    <property type="match status" value="1"/>
</dbReference>
<proteinExistence type="inferred from homology"/>
<feature type="active site" description="Proton acceptor" evidence="10">
    <location>
        <position position="285"/>
    </location>
</feature>
<feature type="domain" description="FAD-dependent oxidoreductase 2 FAD-binding" evidence="11">
    <location>
        <begin position="12"/>
        <end position="389"/>
    </location>
</feature>
<comment type="pathway">
    <text evidence="2">Cofactor biosynthesis; NAD(+) biosynthesis; iminoaspartate from L-aspartate (oxidase route): step 1/1.</text>
</comment>
<dbReference type="PANTHER" id="PTHR42716:SF2">
    <property type="entry name" value="L-ASPARTATE OXIDASE, CHLOROPLASTIC"/>
    <property type="match status" value="1"/>
</dbReference>
<keyword evidence="8" id="KW-0560">Oxidoreductase</keyword>
<evidence type="ECO:0000256" key="6">
    <source>
        <dbReference type="ARBA" id="ARBA00022642"/>
    </source>
</evidence>